<comment type="similarity">
    <text evidence="2">Belongs to the DNA2/NAM7 helicase family. SDE3 subfamily.</text>
</comment>
<dbReference type="GO" id="GO:0036464">
    <property type="term" value="C:cytoplasmic ribonucleoprotein granule"/>
    <property type="evidence" value="ECO:0007669"/>
    <property type="project" value="UniProtKB-SubCell"/>
</dbReference>
<evidence type="ECO:0000256" key="1">
    <source>
        <dbReference type="ARBA" id="ARBA00004331"/>
    </source>
</evidence>
<dbReference type="EC" id="3.6.4.13" evidence="3"/>
<accession>A0A7S2XLI4</accession>
<name>A0A7S2XLI4_9STRA</name>
<sequence length="304" mass="34895">MDFHRNDQNAGQLILAGDPRQLGPIITSSLCKKYGMEISLMERLANRSVYSNKGGEYPKELITKLIRNFRSHPDILKLPNEMFYDNELIACGDQFDTHSMANWEHLPRPKFPVIFHSVFGESEREGNSPSWFNRQEAEVVLHYVRLLVTQSKPGIRMDEIGVITPYARQVQKIRLLLKANDLGDVKVGSVETFQGQERRCIIVSTVRSSEHHLAFDAKYNLGFVNHPKRFNVTVTRAKALLVTIGQPYVLATDKDHWLPLLRMCHEAGSWVGEPWDENVDTEEKDIAASPLPLQHMFKIIEWFV</sequence>
<keyword evidence="9" id="KW-0694">RNA-binding</keyword>
<evidence type="ECO:0000256" key="9">
    <source>
        <dbReference type="ARBA" id="ARBA00022884"/>
    </source>
</evidence>
<evidence type="ECO:0000256" key="3">
    <source>
        <dbReference type="ARBA" id="ARBA00012552"/>
    </source>
</evidence>
<keyword evidence="7" id="KW-0347">Helicase</keyword>
<gene>
    <name evidence="13" type="ORF">ASEP1449_LOCUS6301</name>
</gene>
<keyword evidence="10" id="KW-0943">RNA-mediated gene silencing</keyword>
<keyword evidence="4" id="KW-0963">Cytoplasm</keyword>
<dbReference type="GO" id="GO:0005524">
    <property type="term" value="F:ATP binding"/>
    <property type="evidence" value="ECO:0007669"/>
    <property type="project" value="UniProtKB-KW"/>
</dbReference>
<dbReference type="PANTHER" id="PTHR45418">
    <property type="entry name" value="CANCER/TESTIS ANTIGEN 55"/>
    <property type="match status" value="1"/>
</dbReference>
<evidence type="ECO:0000256" key="11">
    <source>
        <dbReference type="ARBA" id="ARBA00047984"/>
    </source>
</evidence>
<evidence type="ECO:0000256" key="6">
    <source>
        <dbReference type="ARBA" id="ARBA00022801"/>
    </source>
</evidence>
<reference evidence="13" key="1">
    <citation type="submission" date="2021-01" db="EMBL/GenBank/DDBJ databases">
        <authorList>
            <person name="Corre E."/>
            <person name="Pelletier E."/>
            <person name="Niang G."/>
            <person name="Scheremetjew M."/>
            <person name="Finn R."/>
            <person name="Kale V."/>
            <person name="Holt S."/>
            <person name="Cochrane G."/>
            <person name="Meng A."/>
            <person name="Brown T."/>
            <person name="Cohen L."/>
        </authorList>
    </citation>
    <scope>NUCLEOTIDE SEQUENCE</scope>
    <source>
        <strain evidence="13">CCMP2084</strain>
    </source>
</reference>
<evidence type="ECO:0000313" key="13">
    <source>
        <dbReference type="EMBL" id="CAD9814476.1"/>
    </source>
</evidence>
<keyword evidence="6" id="KW-0378">Hydrolase</keyword>
<proteinExistence type="inferred from homology"/>
<keyword evidence="5" id="KW-0547">Nucleotide-binding</keyword>
<dbReference type="AlphaFoldDB" id="A0A7S2XLI4"/>
<evidence type="ECO:0000256" key="7">
    <source>
        <dbReference type="ARBA" id="ARBA00022806"/>
    </source>
</evidence>
<evidence type="ECO:0000256" key="10">
    <source>
        <dbReference type="ARBA" id="ARBA00023158"/>
    </source>
</evidence>
<dbReference type="InterPro" id="IPR041679">
    <property type="entry name" value="DNA2/NAM7-like_C"/>
</dbReference>
<protein>
    <recommendedName>
        <fullName evidence="3">RNA helicase</fullName>
        <ecNumber evidence="3">3.6.4.13</ecNumber>
    </recommendedName>
</protein>
<evidence type="ECO:0000256" key="8">
    <source>
        <dbReference type="ARBA" id="ARBA00022840"/>
    </source>
</evidence>
<evidence type="ECO:0000256" key="2">
    <source>
        <dbReference type="ARBA" id="ARBA00005601"/>
    </source>
</evidence>
<evidence type="ECO:0000256" key="4">
    <source>
        <dbReference type="ARBA" id="ARBA00022490"/>
    </source>
</evidence>
<dbReference type="InterPro" id="IPR027417">
    <property type="entry name" value="P-loop_NTPase"/>
</dbReference>
<dbReference type="EMBL" id="HBHQ01009314">
    <property type="protein sequence ID" value="CAD9814476.1"/>
    <property type="molecule type" value="Transcribed_RNA"/>
</dbReference>
<dbReference type="GO" id="GO:0016787">
    <property type="term" value="F:hydrolase activity"/>
    <property type="evidence" value="ECO:0007669"/>
    <property type="project" value="UniProtKB-KW"/>
</dbReference>
<dbReference type="GO" id="GO:0031047">
    <property type="term" value="P:regulatory ncRNA-mediated gene silencing"/>
    <property type="evidence" value="ECO:0007669"/>
    <property type="project" value="UniProtKB-KW"/>
</dbReference>
<dbReference type="PANTHER" id="PTHR45418:SF1">
    <property type="entry name" value="CANCER_TESTIS ANTIGEN 55"/>
    <property type="match status" value="1"/>
</dbReference>
<dbReference type="InterPro" id="IPR047187">
    <property type="entry name" value="SF1_C_Upf1"/>
</dbReference>
<dbReference type="FunFam" id="3.40.50.300:FF:000608">
    <property type="entry name" value="Mov10 RISC complex RNA helicase"/>
    <property type="match status" value="1"/>
</dbReference>
<evidence type="ECO:0000256" key="5">
    <source>
        <dbReference type="ARBA" id="ARBA00022741"/>
    </source>
</evidence>
<keyword evidence="8" id="KW-0067">ATP-binding</keyword>
<dbReference type="Pfam" id="PF13087">
    <property type="entry name" value="AAA_12"/>
    <property type="match status" value="1"/>
</dbReference>
<organism evidence="13">
    <name type="scientific">Attheya septentrionalis</name>
    <dbReference type="NCBI Taxonomy" id="420275"/>
    <lineage>
        <taxon>Eukaryota</taxon>
        <taxon>Sar</taxon>
        <taxon>Stramenopiles</taxon>
        <taxon>Ochrophyta</taxon>
        <taxon>Bacillariophyta</taxon>
        <taxon>Coscinodiscophyceae</taxon>
        <taxon>Chaetocerotophycidae</taxon>
        <taxon>Chaetocerotales</taxon>
        <taxon>Attheyaceae</taxon>
        <taxon>Attheya</taxon>
    </lineage>
</organism>
<dbReference type="GO" id="GO:0003724">
    <property type="term" value="F:RNA helicase activity"/>
    <property type="evidence" value="ECO:0007669"/>
    <property type="project" value="UniProtKB-EC"/>
</dbReference>
<dbReference type="Gene3D" id="3.40.50.300">
    <property type="entry name" value="P-loop containing nucleotide triphosphate hydrolases"/>
    <property type="match status" value="2"/>
</dbReference>
<feature type="domain" description="DNA2/NAM7 helicase-like C-terminal" evidence="12">
    <location>
        <begin position="37"/>
        <end position="246"/>
    </location>
</feature>
<comment type="subcellular location">
    <subcellularLocation>
        <location evidence="1">Cytoplasm</location>
        <location evidence="1">Cytoplasmic ribonucleoprotein granule</location>
    </subcellularLocation>
</comment>
<dbReference type="GO" id="GO:0003723">
    <property type="term" value="F:RNA binding"/>
    <property type="evidence" value="ECO:0007669"/>
    <property type="project" value="UniProtKB-KW"/>
</dbReference>
<comment type="catalytic activity">
    <reaction evidence="11">
        <text>ATP + H2O = ADP + phosphate + H(+)</text>
        <dbReference type="Rhea" id="RHEA:13065"/>
        <dbReference type="ChEBI" id="CHEBI:15377"/>
        <dbReference type="ChEBI" id="CHEBI:15378"/>
        <dbReference type="ChEBI" id="CHEBI:30616"/>
        <dbReference type="ChEBI" id="CHEBI:43474"/>
        <dbReference type="ChEBI" id="CHEBI:456216"/>
        <dbReference type="EC" id="3.6.4.13"/>
    </reaction>
</comment>
<dbReference type="SUPFAM" id="SSF52540">
    <property type="entry name" value="P-loop containing nucleoside triphosphate hydrolases"/>
    <property type="match status" value="1"/>
</dbReference>
<dbReference type="CDD" id="cd18808">
    <property type="entry name" value="SF1_C_Upf1"/>
    <property type="match status" value="1"/>
</dbReference>
<evidence type="ECO:0000259" key="12">
    <source>
        <dbReference type="Pfam" id="PF13087"/>
    </source>
</evidence>